<dbReference type="Proteomes" id="UP000298714">
    <property type="component" value="Chromosome"/>
</dbReference>
<dbReference type="KEGG" id="hgn:E6W36_10105"/>
<feature type="region of interest" description="Disordered" evidence="1">
    <location>
        <begin position="255"/>
        <end position="319"/>
    </location>
</feature>
<evidence type="ECO:0000313" key="3">
    <source>
        <dbReference type="Proteomes" id="UP000298714"/>
    </source>
</evidence>
<accession>A0A4D7BWF4</accession>
<dbReference type="AlphaFoldDB" id="A0A4D7BWF4"/>
<evidence type="ECO:0000313" key="2">
    <source>
        <dbReference type="EMBL" id="QCI79759.1"/>
    </source>
</evidence>
<evidence type="ECO:0008006" key="4">
    <source>
        <dbReference type="Google" id="ProtNLM"/>
    </source>
</evidence>
<evidence type="ECO:0000256" key="1">
    <source>
        <dbReference type="SAM" id="MobiDB-lite"/>
    </source>
</evidence>
<dbReference type="EMBL" id="CP039704">
    <property type="protein sequence ID" value="QCI79759.1"/>
    <property type="molecule type" value="Genomic_DNA"/>
</dbReference>
<name>A0A4D7BWF4_9SPHN</name>
<organism evidence="2 3">
    <name type="scientific">Hankyongella ginsenosidimutans</name>
    <dbReference type="NCBI Taxonomy" id="1763828"/>
    <lineage>
        <taxon>Bacteria</taxon>
        <taxon>Pseudomonadati</taxon>
        <taxon>Pseudomonadota</taxon>
        <taxon>Alphaproteobacteria</taxon>
        <taxon>Sphingomonadales</taxon>
        <taxon>Sphingomonadaceae</taxon>
        <taxon>Hankyongella</taxon>
    </lineage>
</organism>
<feature type="compositionally biased region" description="Low complexity" evidence="1">
    <location>
        <begin position="304"/>
        <end position="319"/>
    </location>
</feature>
<feature type="compositionally biased region" description="Low complexity" evidence="1">
    <location>
        <begin position="255"/>
        <end position="287"/>
    </location>
</feature>
<proteinExistence type="predicted"/>
<sequence length="319" mass="33064">MGKISCVWRAPSFCNRGYHGILFGTSRQDTFLGLSTEDNLFSFRPGVLQAFDSIVGGTGSFLDTIAFTSSARVQAGKFDVVSNIEVVRLDVPGIELTVSRQLVETSQTGFLTVEGSSGSDFVSGQPTNVNRAPVTGSIHFNGNGGADTFNGGEGDDIVTLNRADLGASTLNGYLGFDTLDIRGDGLISAASLANVSSFETFRLNGAQELFISQALFDTGLGSVVGDAGNQVVRADAVTTGGHNIYFNPGDGSDFSSAARKSASGPRRPARSTARTSSTVGSAATATSCRSSVTTRAFRPRRSARSSTSTASSCSATTPA</sequence>
<protein>
    <recommendedName>
        <fullName evidence="4">Calcium-binding protein</fullName>
    </recommendedName>
</protein>
<reference evidence="3" key="1">
    <citation type="submission" date="2019-04" db="EMBL/GenBank/DDBJ databases">
        <title>Complete genome sequence of Sphingomonas sp. W1-2-3.</title>
        <authorList>
            <person name="Im W.T."/>
        </authorList>
    </citation>
    <scope>NUCLEOTIDE SEQUENCE [LARGE SCALE GENOMIC DNA]</scope>
    <source>
        <strain evidence="3">W1-2-3</strain>
    </source>
</reference>
<keyword evidence="3" id="KW-1185">Reference proteome</keyword>
<gene>
    <name evidence="2" type="ORF">E6W36_10105</name>
</gene>